<dbReference type="GO" id="GO:0004497">
    <property type="term" value="F:monooxygenase activity"/>
    <property type="evidence" value="ECO:0007669"/>
    <property type="project" value="UniProtKB-KW"/>
</dbReference>
<reference evidence="1 2" key="1">
    <citation type="submission" date="2018-07" db="EMBL/GenBank/DDBJ databases">
        <title>Draft genome sequence of Ancylomarina sp. M1P.</title>
        <authorList>
            <person name="Yadav S."/>
            <person name="Villanueva L."/>
            <person name="Damste J.S.S."/>
        </authorList>
    </citation>
    <scope>NUCLEOTIDE SEQUENCE [LARGE SCALE GENOMIC DNA]</scope>
    <source>
        <strain evidence="1 2">M1P</strain>
    </source>
</reference>
<organism evidence="1 2">
    <name type="scientific">Ancylomarina euxinus</name>
    <dbReference type="NCBI Taxonomy" id="2283627"/>
    <lineage>
        <taxon>Bacteria</taxon>
        <taxon>Pseudomonadati</taxon>
        <taxon>Bacteroidota</taxon>
        <taxon>Bacteroidia</taxon>
        <taxon>Marinilabiliales</taxon>
        <taxon>Marinifilaceae</taxon>
        <taxon>Ancylomarina</taxon>
    </lineage>
</organism>
<proteinExistence type="predicted"/>
<dbReference type="Gene3D" id="3.30.70.100">
    <property type="match status" value="1"/>
</dbReference>
<keyword evidence="1" id="KW-0560">Oxidoreductase</keyword>
<accession>A0A425XWB3</accession>
<protein>
    <submittedName>
        <fullName evidence="1">Monooxygenase</fullName>
    </submittedName>
</protein>
<dbReference type="RefSeq" id="WP_125032220.1">
    <property type="nucleotide sequence ID" value="NZ_JAPXVP010000041.1"/>
</dbReference>
<dbReference type="AlphaFoldDB" id="A0A425XWB3"/>
<comment type="caution">
    <text evidence="1">The sequence shown here is derived from an EMBL/GenBank/DDBJ whole genome shotgun (WGS) entry which is preliminary data.</text>
</comment>
<dbReference type="SUPFAM" id="SSF54909">
    <property type="entry name" value="Dimeric alpha+beta barrel"/>
    <property type="match status" value="1"/>
</dbReference>
<dbReference type="OrthoDB" id="1440627at2"/>
<dbReference type="EMBL" id="QQWG01000046">
    <property type="protein sequence ID" value="RRG18934.1"/>
    <property type="molecule type" value="Genomic_DNA"/>
</dbReference>
<sequence length="102" mass="11551">MAVIMYVDFPHTGAFGEEMAKQMTDLAKSINDELGMIWKVWTQNEADKTAGGVYLFDTRANAEKYLTMHSNRLSQWGYSDIRGRIFEVNETLSEINKGPVGL</sequence>
<dbReference type="NCBIfam" id="NF008333">
    <property type="entry name" value="PRK11118.1"/>
    <property type="match status" value="1"/>
</dbReference>
<dbReference type="PANTHER" id="PTHR39169:SF1">
    <property type="entry name" value="MONOOXYGENASE YDHR-RELATED"/>
    <property type="match status" value="1"/>
</dbReference>
<evidence type="ECO:0000313" key="2">
    <source>
        <dbReference type="Proteomes" id="UP000285794"/>
    </source>
</evidence>
<keyword evidence="1" id="KW-0503">Monooxygenase</keyword>
<keyword evidence="2" id="KW-1185">Reference proteome</keyword>
<name>A0A425XWB3_9BACT</name>
<dbReference type="InterPro" id="IPR014910">
    <property type="entry name" value="YdhR"/>
</dbReference>
<dbReference type="InterPro" id="IPR011008">
    <property type="entry name" value="Dimeric_a/b-barrel"/>
</dbReference>
<dbReference type="Pfam" id="PF08803">
    <property type="entry name" value="ydhR"/>
    <property type="match status" value="1"/>
</dbReference>
<evidence type="ECO:0000313" key="1">
    <source>
        <dbReference type="EMBL" id="RRG18934.1"/>
    </source>
</evidence>
<dbReference type="PANTHER" id="PTHR39169">
    <property type="match status" value="1"/>
</dbReference>
<dbReference type="Proteomes" id="UP000285794">
    <property type="component" value="Unassembled WGS sequence"/>
</dbReference>
<gene>
    <name evidence="1" type="ORF">DWB61_17655</name>
</gene>